<dbReference type="AlphaFoldDB" id="S7ZJ03"/>
<dbReference type="EMBL" id="KB644412">
    <property type="protein sequence ID" value="EPS30254.1"/>
    <property type="molecule type" value="Genomic_DNA"/>
</dbReference>
<protein>
    <submittedName>
        <fullName evidence="1">Uncharacterized protein</fullName>
    </submittedName>
</protein>
<accession>S7ZJ03</accession>
<keyword evidence="2" id="KW-1185">Reference proteome</keyword>
<reference evidence="1 2" key="1">
    <citation type="journal article" date="2013" name="PLoS ONE">
        <title>Genomic and secretomic analyses reveal unique features of the lignocellulolytic enzyme system of Penicillium decumbens.</title>
        <authorList>
            <person name="Liu G."/>
            <person name="Zhang L."/>
            <person name="Wei X."/>
            <person name="Zou G."/>
            <person name="Qin Y."/>
            <person name="Ma L."/>
            <person name="Li J."/>
            <person name="Zheng H."/>
            <person name="Wang S."/>
            <person name="Wang C."/>
            <person name="Xun L."/>
            <person name="Zhao G.-P."/>
            <person name="Zhou Z."/>
            <person name="Qu Y."/>
        </authorList>
    </citation>
    <scope>NUCLEOTIDE SEQUENCE [LARGE SCALE GENOMIC DNA]</scope>
    <source>
        <strain evidence="2">114-2 / CGMCC 5302</strain>
    </source>
</reference>
<dbReference type="Proteomes" id="UP000019376">
    <property type="component" value="Unassembled WGS sequence"/>
</dbReference>
<name>S7ZJ03_PENO1</name>
<evidence type="ECO:0000313" key="1">
    <source>
        <dbReference type="EMBL" id="EPS30254.1"/>
    </source>
</evidence>
<evidence type="ECO:0000313" key="2">
    <source>
        <dbReference type="Proteomes" id="UP000019376"/>
    </source>
</evidence>
<organism evidence="1 2">
    <name type="scientific">Penicillium oxalicum (strain 114-2 / CGMCC 5302)</name>
    <name type="common">Penicillium decumbens</name>
    <dbReference type="NCBI Taxonomy" id="933388"/>
    <lineage>
        <taxon>Eukaryota</taxon>
        <taxon>Fungi</taxon>
        <taxon>Dikarya</taxon>
        <taxon>Ascomycota</taxon>
        <taxon>Pezizomycotina</taxon>
        <taxon>Eurotiomycetes</taxon>
        <taxon>Eurotiomycetidae</taxon>
        <taxon>Eurotiales</taxon>
        <taxon>Aspergillaceae</taxon>
        <taxon>Penicillium</taxon>
    </lineage>
</organism>
<gene>
    <name evidence="1" type="ORF">PDE_05205</name>
</gene>
<proteinExistence type="predicted"/>
<sequence>MGQVTLLREYRRSAPEHVSISRDDSHGLHLIECCNPNLVETSDIIDEWGGGMRDLCASSTTHCVPFIARTGLFSLQMRICMSAAENGISGPEIPAGCRRPPRWNQPGRIDFTVLSLFSTPLHLVSLFSLSFQRLAQSPSRLRLEMASSVSLIMRERKIKIKNQKEKQILNNLRTCQTLQRKTPKLITSSERIQR</sequence>
<dbReference type="HOGENOM" id="CLU_1402880_0_0_1"/>